<sequence>MDRSSTSRRHLVMFGGSKPLGSILCNGEHLAIVESLYVAPARLRDMANIRSLWAGAIGISQADIDEKNI</sequence>
<gene>
    <name evidence="1" type="ORF">PVAG01_11464</name>
</gene>
<dbReference type="EMBL" id="JBFCZG010000011">
    <property type="protein sequence ID" value="KAL3417464.1"/>
    <property type="molecule type" value="Genomic_DNA"/>
</dbReference>
<evidence type="ECO:0000313" key="1">
    <source>
        <dbReference type="EMBL" id="KAL3417464.1"/>
    </source>
</evidence>
<name>A0ABR4P2C7_9HELO</name>
<keyword evidence="2" id="KW-1185">Reference proteome</keyword>
<reference evidence="1 2" key="1">
    <citation type="submission" date="2024-06" db="EMBL/GenBank/DDBJ databases">
        <title>Complete genome of Phlyctema vagabunda strain 19-DSS-EL-015.</title>
        <authorList>
            <person name="Fiorenzani C."/>
        </authorList>
    </citation>
    <scope>NUCLEOTIDE SEQUENCE [LARGE SCALE GENOMIC DNA]</scope>
    <source>
        <strain evidence="1 2">19-DSS-EL-015</strain>
    </source>
</reference>
<protein>
    <submittedName>
        <fullName evidence="1">Uncharacterized protein</fullName>
    </submittedName>
</protein>
<proteinExistence type="predicted"/>
<evidence type="ECO:0000313" key="2">
    <source>
        <dbReference type="Proteomes" id="UP001629113"/>
    </source>
</evidence>
<dbReference type="Proteomes" id="UP001629113">
    <property type="component" value="Unassembled WGS sequence"/>
</dbReference>
<accession>A0ABR4P2C7</accession>
<organism evidence="1 2">
    <name type="scientific">Phlyctema vagabunda</name>
    <dbReference type="NCBI Taxonomy" id="108571"/>
    <lineage>
        <taxon>Eukaryota</taxon>
        <taxon>Fungi</taxon>
        <taxon>Dikarya</taxon>
        <taxon>Ascomycota</taxon>
        <taxon>Pezizomycotina</taxon>
        <taxon>Leotiomycetes</taxon>
        <taxon>Helotiales</taxon>
        <taxon>Dermateaceae</taxon>
        <taxon>Phlyctema</taxon>
    </lineage>
</organism>
<comment type="caution">
    <text evidence="1">The sequence shown here is derived from an EMBL/GenBank/DDBJ whole genome shotgun (WGS) entry which is preliminary data.</text>
</comment>